<feature type="region of interest" description="Disordered" evidence="1">
    <location>
        <begin position="1"/>
        <end position="63"/>
    </location>
</feature>
<dbReference type="PATRIC" id="fig|156976.3.peg.1194"/>
<dbReference type="EMBL" id="CP012342">
    <property type="protein sequence ID" value="AKV58800.1"/>
    <property type="molecule type" value="Genomic_DNA"/>
</dbReference>
<organism evidence="3 4">
    <name type="scientific">Corynebacterium riegelii</name>
    <dbReference type="NCBI Taxonomy" id="156976"/>
    <lineage>
        <taxon>Bacteria</taxon>
        <taxon>Bacillati</taxon>
        <taxon>Actinomycetota</taxon>
        <taxon>Actinomycetes</taxon>
        <taxon>Mycobacteriales</taxon>
        <taxon>Corynebacteriaceae</taxon>
        <taxon>Corynebacterium</taxon>
    </lineage>
</organism>
<feature type="region of interest" description="Disordered" evidence="1">
    <location>
        <begin position="113"/>
        <end position="152"/>
    </location>
</feature>
<name>A0A0K1RBK0_9CORY</name>
<feature type="compositionally biased region" description="Polar residues" evidence="1">
    <location>
        <begin position="49"/>
        <end position="61"/>
    </location>
</feature>
<dbReference type="KEGG" id="crie:AK829_06015"/>
<keyword evidence="2" id="KW-0812">Transmembrane</keyword>
<gene>
    <name evidence="3" type="ORF">AK829_06015</name>
</gene>
<feature type="transmembrane region" description="Helical" evidence="2">
    <location>
        <begin position="73"/>
        <end position="93"/>
    </location>
</feature>
<reference evidence="3 4" key="1">
    <citation type="submission" date="2015-08" db="EMBL/GenBank/DDBJ databases">
        <authorList>
            <person name="Babu N.S."/>
            <person name="Beckwith C.J."/>
            <person name="Beseler K.G."/>
            <person name="Brison A."/>
            <person name="Carone J.V."/>
            <person name="Caskin T.P."/>
            <person name="Diamond M."/>
            <person name="Durham M.E."/>
            <person name="Foxe J.M."/>
            <person name="Go M."/>
            <person name="Henderson B.A."/>
            <person name="Jones I.B."/>
            <person name="McGettigan J.A."/>
            <person name="Micheletti S.J."/>
            <person name="Nasrallah M.E."/>
            <person name="Ortiz D."/>
            <person name="Piller C.R."/>
            <person name="Privatt S.R."/>
            <person name="Schneider S.L."/>
            <person name="Sharp S."/>
            <person name="Smith T.C."/>
            <person name="Stanton J.D."/>
            <person name="Ullery H.E."/>
            <person name="Wilson R.J."/>
            <person name="Serrano M.G."/>
            <person name="Buck G."/>
            <person name="Lee V."/>
            <person name="Wang Y."/>
            <person name="Carvalho R."/>
            <person name="Voegtly L."/>
            <person name="Shi R."/>
            <person name="Duckworth R."/>
            <person name="Johnson A."/>
            <person name="Loviza R."/>
            <person name="Walstead R."/>
            <person name="Shah Z."/>
            <person name="Kiflezghi M."/>
            <person name="Wade K."/>
            <person name="Ball S.L."/>
            <person name="Bradley K.W."/>
            <person name="Asai D.J."/>
            <person name="Bowman C.A."/>
            <person name="Russell D.A."/>
            <person name="Pope W.H."/>
            <person name="Jacobs-Sera D."/>
            <person name="Hendrix R.W."/>
            <person name="Hatfull G.F."/>
        </authorList>
    </citation>
    <scope>NUCLEOTIDE SEQUENCE [LARGE SCALE GENOMIC DNA]</scope>
    <source>
        <strain evidence="3 4">PUDD_83A45</strain>
    </source>
</reference>
<evidence type="ECO:0000313" key="4">
    <source>
        <dbReference type="Proteomes" id="UP000060016"/>
    </source>
</evidence>
<dbReference type="AlphaFoldDB" id="A0A0K1RBK0"/>
<keyword evidence="2" id="KW-0472">Membrane</keyword>
<dbReference type="Proteomes" id="UP000060016">
    <property type="component" value="Chromosome"/>
</dbReference>
<feature type="compositionally biased region" description="Low complexity" evidence="1">
    <location>
        <begin position="113"/>
        <end position="132"/>
    </location>
</feature>
<evidence type="ECO:0000256" key="1">
    <source>
        <dbReference type="SAM" id="MobiDB-lite"/>
    </source>
</evidence>
<dbReference type="STRING" id="156976.AK829_06015"/>
<proteinExistence type="predicted"/>
<accession>A0A0K1RBK0</accession>
<evidence type="ECO:0000313" key="3">
    <source>
        <dbReference type="EMBL" id="AKV58800.1"/>
    </source>
</evidence>
<sequence length="216" mass="23496">MTNPYDNRGNDWQDPNPPTQQFPPQSPGPYQYGAQDQSQWNHYAPHQAPPQQDWNYTNQWGQEPEQKKSKAPIYILAGVVGAIVLGAGAFFVYTGTGGGTGEPQTQTIVVTSTSQRPTSSAAPAPSARPTRPVETTSEKPRSFGAGEPRTSLTSDRFAKAVGEDFAAYYRENKKPPTHLNTYSPVTKQYYDMSCQPASGGFTCSGGNNAVVFIPEE</sequence>
<dbReference type="RefSeq" id="WP_052205043.1">
    <property type="nucleotide sequence ID" value="NZ_CAMYAJ010000013.1"/>
</dbReference>
<protein>
    <submittedName>
        <fullName evidence="3">Uncharacterized protein</fullName>
    </submittedName>
</protein>
<keyword evidence="2" id="KW-1133">Transmembrane helix</keyword>
<evidence type="ECO:0000256" key="2">
    <source>
        <dbReference type="SAM" id="Phobius"/>
    </source>
</evidence>
<feature type="compositionally biased region" description="Pro residues" evidence="1">
    <location>
        <begin position="15"/>
        <end position="27"/>
    </location>
</feature>
<keyword evidence="4" id="KW-1185">Reference proteome</keyword>